<feature type="region of interest" description="Disordered" evidence="10">
    <location>
        <begin position="156"/>
        <end position="175"/>
    </location>
</feature>
<comment type="subunit">
    <text evidence="8">Interacts with FtsZ via their C-terminal domains.</text>
</comment>
<dbReference type="SUPFAM" id="SSF64383">
    <property type="entry name" value="Cell-division protein ZipA, C-terminal domain"/>
    <property type="match status" value="1"/>
</dbReference>
<gene>
    <name evidence="8" type="primary">zipA</name>
    <name evidence="12" type="ORF">HQ497_04310</name>
</gene>
<keyword evidence="2 8" id="KW-0997">Cell inner membrane</keyword>
<keyword evidence="1 8" id="KW-1003">Cell membrane</keyword>
<dbReference type="InterPro" id="IPR036765">
    <property type="entry name" value="ZipA_FtsZ-bd_C_sf"/>
</dbReference>
<dbReference type="InterPro" id="IPR007449">
    <property type="entry name" value="ZipA_FtsZ-bd_C"/>
</dbReference>
<keyword evidence="5 8" id="KW-1133">Transmembrane helix</keyword>
<dbReference type="PANTHER" id="PTHR38685:SF1">
    <property type="entry name" value="CELL DIVISION PROTEIN ZIPA"/>
    <property type="match status" value="1"/>
</dbReference>
<evidence type="ECO:0000313" key="13">
    <source>
        <dbReference type="Proteomes" id="UP000754644"/>
    </source>
</evidence>
<protein>
    <recommendedName>
        <fullName evidence="8 9">Cell division protein ZipA</fullName>
    </recommendedName>
</protein>
<dbReference type="AlphaFoldDB" id="A0A972VWG4"/>
<evidence type="ECO:0000256" key="8">
    <source>
        <dbReference type="HAMAP-Rule" id="MF_00509"/>
    </source>
</evidence>
<dbReference type="SMART" id="SM00771">
    <property type="entry name" value="ZipA_C"/>
    <property type="match status" value="1"/>
</dbReference>
<comment type="function">
    <text evidence="8 9">Essential cell division protein that stabilizes the FtsZ protofilaments by cross-linking them and that serves as a cytoplasmic membrane anchor for the Z ring. Also required for the recruitment to the septal ring of downstream cell division proteins.</text>
</comment>
<evidence type="ECO:0000256" key="10">
    <source>
        <dbReference type="SAM" id="MobiDB-lite"/>
    </source>
</evidence>
<comment type="similarity">
    <text evidence="8 9">Belongs to the ZipA family.</text>
</comment>
<dbReference type="GO" id="GO:0005886">
    <property type="term" value="C:plasma membrane"/>
    <property type="evidence" value="ECO:0007669"/>
    <property type="project" value="UniProtKB-SubCell"/>
</dbReference>
<keyword evidence="7 8" id="KW-0131">Cell cycle</keyword>
<comment type="caution">
    <text evidence="12">The sequence shown here is derived from an EMBL/GenBank/DDBJ whole genome shotgun (WGS) entry which is preliminary data.</text>
</comment>
<comment type="subcellular location">
    <subcellularLocation>
        <location evidence="8">Cell inner membrane</location>
        <topology evidence="8">Single-pass type I membrane protein</topology>
    </subcellularLocation>
    <text evidence="8">Localizes to the Z ring in an FtsZ-dependent manner.</text>
</comment>
<organism evidence="12 13">
    <name type="scientific">SAR86 cluster bacterium</name>
    <dbReference type="NCBI Taxonomy" id="2030880"/>
    <lineage>
        <taxon>Bacteria</taxon>
        <taxon>Pseudomonadati</taxon>
        <taxon>Pseudomonadota</taxon>
        <taxon>Gammaproteobacteria</taxon>
        <taxon>SAR86 cluster</taxon>
    </lineage>
</organism>
<dbReference type="Gene3D" id="3.30.1400.10">
    <property type="entry name" value="ZipA, C-terminal FtsZ-binding domain"/>
    <property type="match status" value="1"/>
</dbReference>
<dbReference type="InterPro" id="IPR011919">
    <property type="entry name" value="Cell_div_ZipA"/>
</dbReference>
<evidence type="ECO:0000256" key="1">
    <source>
        <dbReference type="ARBA" id="ARBA00022475"/>
    </source>
</evidence>
<evidence type="ECO:0000256" key="9">
    <source>
        <dbReference type="RuleBase" id="RU003612"/>
    </source>
</evidence>
<evidence type="ECO:0000259" key="11">
    <source>
        <dbReference type="SMART" id="SM00771"/>
    </source>
</evidence>
<evidence type="ECO:0000256" key="7">
    <source>
        <dbReference type="ARBA" id="ARBA00023306"/>
    </source>
</evidence>
<evidence type="ECO:0000313" key="12">
    <source>
        <dbReference type="EMBL" id="NQV64569.1"/>
    </source>
</evidence>
<proteinExistence type="inferred from homology"/>
<sequence length="317" mass="35418">MESFIEFGLRDWLLILGSVFIIGVLLHGYWRMRSNRGSLKMSLDKSFLNSRHEPRIDADDLAPYRAELPNGGARLISDPKQAALDLAEAVPVLMEPIDVLAQQDPLLDILPDDLAESTLLFETSLRATRLSENLEPESLDFEPPVIAPLAAEANEKSAAGTNGVESDERSPAANPRRVIECPEKFLVLYVSARRKDFSGPALLACLQQQNMTFGEMHIYHRLGTNGQSLFSLVNAVEPGAFDPAAMDTFKTPAVSLFMRAHELTDPVGVYHEMLGLAEYLKIQLDGEIRDEARKPLTRHSMELYQEDLQSFVDTYFL</sequence>
<reference evidence="12" key="1">
    <citation type="submission" date="2020-05" db="EMBL/GenBank/DDBJ databases">
        <title>Sulfur intermediates as new biogeochemical hubs in an aquatic model microbial ecosystem.</title>
        <authorList>
            <person name="Vigneron A."/>
        </authorList>
    </citation>
    <scope>NUCLEOTIDE SEQUENCE</scope>
    <source>
        <strain evidence="12">Bin.250</strain>
    </source>
</reference>
<feature type="transmembrane region" description="Helical" evidence="8">
    <location>
        <begin position="12"/>
        <end position="30"/>
    </location>
</feature>
<feature type="domain" description="ZipA C-terminal FtsZ-binding" evidence="11">
    <location>
        <begin position="182"/>
        <end position="308"/>
    </location>
</feature>
<dbReference type="Proteomes" id="UP000754644">
    <property type="component" value="Unassembled WGS sequence"/>
</dbReference>
<keyword evidence="6 8" id="KW-0472">Membrane</keyword>
<keyword evidence="3 8" id="KW-0132">Cell division</keyword>
<evidence type="ECO:0000256" key="6">
    <source>
        <dbReference type="ARBA" id="ARBA00023136"/>
    </source>
</evidence>
<keyword evidence="4 8" id="KW-0812">Transmembrane</keyword>
<name>A0A972VWG4_9GAMM</name>
<evidence type="ECO:0000256" key="5">
    <source>
        <dbReference type="ARBA" id="ARBA00022989"/>
    </source>
</evidence>
<dbReference type="PANTHER" id="PTHR38685">
    <property type="entry name" value="CELL DIVISION PROTEIN ZIPA"/>
    <property type="match status" value="1"/>
</dbReference>
<dbReference type="Pfam" id="PF04354">
    <property type="entry name" value="ZipA_C"/>
    <property type="match status" value="1"/>
</dbReference>
<dbReference type="HAMAP" id="MF_00509">
    <property type="entry name" value="ZipA"/>
    <property type="match status" value="1"/>
</dbReference>
<dbReference type="GO" id="GO:0043093">
    <property type="term" value="P:FtsZ-dependent cytokinesis"/>
    <property type="evidence" value="ECO:0007669"/>
    <property type="project" value="UniProtKB-UniRule"/>
</dbReference>
<dbReference type="GO" id="GO:0032153">
    <property type="term" value="C:cell division site"/>
    <property type="evidence" value="ECO:0007669"/>
    <property type="project" value="UniProtKB-UniRule"/>
</dbReference>
<evidence type="ECO:0000256" key="3">
    <source>
        <dbReference type="ARBA" id="ARBA00022618"/>
    </source>
</evidence>
<dbReference type="EMBL" id="JABMOJ010000156">
    <property type="protein sequence ID" value="NQV64569.1"/>
    <property type="molecule type" value="Genomic_DNA"/>
</dbReference>
<evidence type="ECO:0000256" key="2">
    <source>
        <dbReference type="ARBA" id="ARBA00022519"/>
    </source>
</evidence>
<evidence type="ECO:0000256" key="4">
    <source>
        <dbReference type="ARBA" id="ARBA00022692"/>
    </source>
</evidence>
<dbReference type="GO" id="GO:0000917">
    <property type="term" value="P:division septum assembly"/>
    <property type="evidence" value="ECO:0007669"/>
    <property type="project" value="TreeGrafter"/>
</dbReference>
<accession>A0A972VWG4</accession>